<dbReference type="InterPro" id="IPR007563">
    <property type="entry name" value="DUF554"/>
</dbReference>
<dbReference type="EMBL" id="QJJV01000007">
    <property type="protein sequence ID" value="PXX16914.1"/>
    <property type="molecule type" value="Genomic_DNA"/>
</dbReference>
<reference evidence="2 5" key="2">
    <citation type="submission" date="2018-05" db="EMBL/GenBank/DDBJ databases">
        <title>Genomic Encyclopedia of Type Strains, Phase IV (KMG-V): Genome sequencing to study the core and pangenomes of soil and plant-associated prokaryotes.</title>
        <authorList>
            <person name="Whitman W."/>
        </authorList>
    </citation>
    <scope>NUCLEOTIDE SEQUENCE [LARGE SCALE GENOMIC DNA]</scope>
    <source>
        <strain evidence="2 5">SIr-6563</strain>
    </source>
</reference>
<dbReference type="GeneID" id="61306879"/>
<keyword evidence="1" id="KW-0812">Transmembrane</keyword>
<organism evidence="3 4">
    <name type="scientific">Paraburkholderia tropica</name>
    <dbReference type="NCBI Taxonomy" id="92647"/>
    <lineage>
        <taxon>Bacteria</taxon>
        <taxon>Pseudomonadati</taxon>
        <taxon>Pseudomonadota</taxon>
        <taxon>Betaproteobacteria</taxon>
        <taxon>Burkholderiales</taxon>
        <taxon>Burkholderiaceae</taxon>
        <taxon>Paraburkholderia</taxon>
    </lineage>
</organism>
<feature type="transmembrane region" description="Helical" evidence="1">
    <location>
        <begin position="216"/>
        <end position="236"/>
    </location>
</feature>
<dbReference type="PANTHER" id="PTHR36111:SF2">
    <property type="entry name" value="INNER MEMBRANE PROTEIN"/>
    <property type="match status" value="1"/>
</dbReference>
<dbReference type="RefSeq" id="WP_074983622.1">
    <property type="nucleotide sequence ID" value="NZ_CADFGN010000008.1"/>
</dbReference>
<keyword evidence="1" id="KW-1133">Transmembrane helix</keyword>
<feature type="transmembrane region" description="Helical" evidence="1">
    <location>
        <begin position="6"/>
        <end position="23"/>
    </location>
</feature>
<dbReference type="AlphaFoldDB" id="A0AAQ1GFW0"/>
<evidence type="ECO:0008006" key="6">
    <source>
        <dbReference type="Google" id="ProtNLM"/>
    </source>
</evidence>
<gene>
    <name evidence="2" type="ORF">C7400_107123</name>
    <name evidence="3" type="ORF">SAMN05216550_107192</name>
</gene>
<feature type="transmembrane region" description="Helical" evidence="1">
    <location>
        <begin position="30"/>
        <end position="51"/>
    </location>
</feature>
<evidence type="ECO:0000313" key="5">
    <source>
        <dbReference type="Proteomes" id="UP000247515"/>
    </source>
</evidence>
<proteinExistence type="predicted"/>
<keyword evidence="5" id="KW-1185">Reference proteome</keyword>
<dbReference type="EMBL" id="FNZM01000007">
    <property type="protein sequence ID" value="SEJ68965.1"/>
    <property type="molecule type" value="Genomic_DNA"/>
</dbReference>
<protein>
    <recommendedName>
        <fullName evidence="6">DUF554 domain-containing protein</fullName>
    </recommendedName>
</protein>
<evidence type="ECO:0000313" key="2">
    <source>
        <dbReference type="EMBL" id="PXX16914.1"/>
    </source>
</evidence>
<dbReference type="PANTHER" id="PTHR36111">
    <property type="entry name" value="INNER MEMBRANE PROTEIN-RELATED"/>
    <property type="match status" value="1"/>
</dbReference>
<feature type="transmembrane region" description="Helical" evidence="1">
    <location>
        <begin position="139"/>
        <end position="161"/>
    </location>
</feature>
<feature type="transmembrane region" description="Helical" evidence="1">
    <location>
        <begin position="191"/>
        <end position="209"/>
    </location>
</feature>
<name>A0AAQ1GFW0_9BURK</name>
<sequence>MLIGPYFNGSAVVVGGCAGAFLGTRLSERLRLALPQTFGLASMGLGITLIIKVKFMPAVVLALILGAAIGEIIYLEKFIGKLAGSTRGVIDRYLPSNSGLGQAEFTERFVAILVLFCASGTGIFGAMHEGMTGDPSILYIKTILDLFTSAIFATALGYAVASIAIPQLVIQLLLAALAAMILPMTTPDMMADFSAVGGLIMLATGFRICGVKAFPVANMIPALVIVMPISHLWAHFVH</sequence>
<evidence type="ECO:0000313" key="3">
    <source>
        <dbReference type="EMBL" id="SEJ68965.1"/>
    </source>
</evidence>
<comment type="caution">
    <text evidence="3">The sequence shown here is derived from an EMBL/GenBank/DDBJ whole genome shotgun (WGS) entry which is preliminary data.</text>
</comment>
<dbReference type="Pfam" id="PF04474">
    <property type="entry name" value="DUF554"/>
    <property type="match status" value="1"/>
</dbReference>
<evidence type="ECO:0000313" key="4">
    <source>
        <dbReference type="Proteomes" id="UP000183529"/>
    </source>
</evidence>
<accession>A0AAQ1GFW0</accession>
<keyword evidence="1" id="KW-0472">Membrane</keyword>
<reference evidence="3 4" key="1">
    <citation type="submission" date="2016-10" db="EMBL/GenBank/DDBJ databases">
        <authorList>
            <person name="Varghese N."/>
            <person name="Submissions S."/>
        </authorList>
    </citation>
    <scope>NUCLEOTIDE SEQUENCE [LARGE SCALE GENOMIC DNA]</scope>
    <source>
        <strain evidence="3 4">LMG 22274</strain>
    </source>
</reference>
<feature type="transmembrane region" description="Helical" evidence="1">
    <location>
        <begin position="109"/>
        <end position="127"/>
    </location>
</feature>
<dbReference type="Proteomes" id="UP000247515">
    <property type="component" value="Unassembled WGS sequence"/>
</dbReference>
<dbReference type="Proteomes" id="UP000183529">
    <property type="component" value="Unassembled WGS sequence"/>
</dbReference>
<feature type="transmembrane region" description="Helical" evidence="1">
    <location>
        <begin position="57"/>
        <end position="75"/>
    </location>
</feature>
<evidence type="ECO:0000256" key="1">
    <source>
        <dbReference type="SAM" id="Phobius"/>
    </source>
</evidence>